<dbReference type="VEuPathDB" id="FungiDB:PITG_20162"/>
<dbReference type="GeneID" id="9480451"/>
<name>D0P1X1_PHYIT</name>
<sequence>MIELDVDCALFDSAAVWSAFWSVDAEVRAFAQVSRCSRCSELIKMQKAGFSFYHSTHRLRHNHDE</sequence>
<evidence type="ECO:0000313" key="1">
    <source>
        <dbReference type="EMBL" id="EEY55108.1"/>
    </source>
</evidence>
<keyword evidence="2" id="KW-1185">Reference proteome</keyword>
<evidence type="ECO:0000313" key="2">
    <source>
        <dbReference type="Proteomes" id="UP000006643"/>
    </source>
</evidence>
<protein>
    <submittedName>
        <fullName evidence="1">Uncharacterized protein</fullName>
    </submittedName>
</protein>
<dbReference type="Proteomes" id="UP000006643">
    <property type="component" value="Unassembled WGS sequence"/>
</dbReference>
<dbReference type="HOGENOM" id="CLU_2854486_0_0_1"/>
<proteinExistence type="predicted"/>
<reference evidence="2" key="1">
    <citation type="journal article" date="2009" name="Nature">
        <title>Genome sequence and analysis of the Irish potato famine pathogen Phytophthora infestans.</title>
        <authorList>
            <consortium name="The Broad Institute Genome Sequencing Platform"/>
            <person name="Haas B.J."/>
            <person name="Kamoun S."/>
            <person name="Zody M.C."/>
            <person name="Jiang R.H."/>
            <person name="Handsaker R.E."/>
            <person name="Cano L.M."/>
            <person name="Grabherr M."/>
            <person name="Kodira C.D."/>
            <person name="Raffaele S."/>
            <person name="Torto-Alalibo T."/>
            <person name="Bozkurt T.O."/>
            <person name="Ah-Fong A.M."/>
            <person name="Alvarado L."/>
            <person name="Anderson V.L."/>
            <person name="Armstrong M.R."/>
            <person name="Avrova A."/>
            <person name="Baxter L."/>
            <person name="Beynon J."/>
            <person name="Boevink P.C."/>
            <person name="Bollmann S.R."/>
            <person name="Bos J.I."/>
            <person name="Bulone V."/>
            <person name="Cai G."/>
            <person name="Cakir C."/>
            <person name="Carrington J.C."/>
            <person name="Chawner M."/>
            <person name="Conti L."/>
            <person name="Costanzo S."/>
            <person name="Ewan R."/>
            <person name="Fahlgren N."/>
            <person name="Fischbach M.A."/>
            <person name="Fugelstad J."/>
            <person name="Gilroy E.M."/>
            <person name="Gnerre S."/>
            <person name="Green P.J."/>
            <person name="Grenville-Briggs L.J."/>
            <person name="Griffith J."/>
            <person name="Grunwald N.J."/>
            <person name="Horn K."/>
            <person name="Horner N.R."/>
            <person name="Hu C.H."/>
            <person name="Huitema E."/>
            <person name="Jeong D.H."/>
            <person name="Jones A.M."/>
            <person name="Jones J.D."/>
            <person name="Jones R.W."/>
            <person name="Karlsson E.K."/>
            <person name="Kunjeti S.G."/>
            <person name="Lamour K."/>
            <person name="Liu Z."/>
            <person name="Ma L."/>
            <person name="Maclean D."/>
            <person name="Chibucos M.C."/>
            <person name="McDonald H."/>
            <person name="McWalters J."/>
            <person name="Meijer H.J."/>
            <person name="Morgan W."/>
            <person name="Morris P.F."/>
            <person name="Munro C.A."/>
            <person name="O'Neill K."/>
            <person name="Ospina-Giraldo M."/>
            <person name="Pinzon A."/>
            <person name="Pritchard L."/>
            <person name="Ramsahoye B."/>
            <person name="Ren Q."/>
            <person name="Restrepo S."/>
            <person name="Roy S."/>
            <person name="Sadanandom A."/>
            <person name="Savidor A."/>
            <person name="Schornack S."/>
            <person name="Schwartz D.C."/>
            <person name="Schumann U.D."/>
            <person name="Schwessinger B."/>
            <person name="Seyer L."/>
            <person name="Sharpe T."/>
            <person name="Silvar C."/>
            <person name="Song J."/>
            <person name="Studholme D.J."/>
            <person name="Sykes S."/>
            <person name="Thines M."/>
            <person name="van de Vondervoort P.J."/>
            <person name="Phuntumart V."/>
            <person name="Wawra S."/>
            <person name="Weide R."/>
            <person name="Win J."/>
            <person name="Young C."/>
            <person name="Zhou S."/>
            <person name="Fry W."/>
            <person name="Meyers B.C."/>
            <person name="van West P."/>
            <person name="Ristaino J."/>
            <person name="Govers F."/>
            <person name="Birch P.R."/>
            <person name="Whisson S.C."/>
            <person name="Judelson H.S."/>
            <person name="Nusbaum C."/>
        </authorList>
    </citation>
    <scope>NUCLEOTIDE SEQUENCE [LARGE SCALE GENOMIC DNA]</scope>
    <source>
        <strain evidence="2">T30-4</strain>
    </source>
</reference>
<gene>
    <name evidence="1" type="ORF">PITG_20162</name>
</gene>
<dbReference type="EMBL" id="DS028260">
    <property type="protein sequence ID" value="EEY55108.1"/>
    <property type="molecule type" value="Genomic_DNA"/>
</dbReference>
<organism evidence="1 2">
    <name type="scientific">Phytophthora infestans (strain T30-4)</name>
    <name type="common">Potato late blight agent</name>
    <dbReference type="NCBI Taxonomy" id="403677"/>
    <lineage>
        <taxon>Eukaryota</taxon>
        <taxon>Sar</taxon>
        <taxon>Stramenopiles</taxon>
        <taxon>Oomycota</taxon>
        <taxon>Peronosporomycetes</taxon>
        <taxon>Peronosporales</taxon>
        <taxon>Peronosporaceae</taxon>
        <taxon>Phytophthora</taxon>
    </lineage>
</organism>
<dbReference type="RefSeq" id="XP_002895697.1">
    <property type="nucleotide sequence ID" value="XM_002895651.1"/>
</dbReference>
<dbReference type="InParanoid" id="D0P1X1"/>
<dbReference type="KEGG" id="pif:PITG_20162"/>
<dbReference type="AlphaFoldDB" id="D0P1X1"/>
<accession>D0P1X1</accession>